<dbReference type="InterPro" id="IPR011032">
    <property type="entry name" value="GroES-like_sf"/>
</dbReference>
<dbReference type="Pfam" id="PF13602">
    <property type="entry name" value="ADH_zinc_N_2"/>
    <property type="match status" value="1"/>
</dbReference>
<dbReference type="CDD" id="cd05289">
    <property type="entry name" value="MDR_like_2"/>
    <property type="match status" value="1"/>
</dbReference>
<dbReference type="InterPro" id="IPR052585">
    <property type="entry name" value="Lipid_raft_assoc_Zn_ADH"/>
</dbReference>
<comment type="caution">
    <text evidence="2">The sequence shown here is derived from an EMBL/GenBank/DDBJ whole genome shotgun (WGS) entry which is preliminary data.</text>
</comment>
<accession>A0A0T6DUN9</accession>
<dbReference type="EMBL" id="LNDJ01000002">
    <property type="protein sequence ID" value="KRU23602.1"/>
    <property type="molecule type" value="Genomic_DNA"/>
</dbReference>
<dbReference type="SMART" id="SM00829">
    <property type="entry name" value="PKS_ER"/>
    <property type="match status" value="1"/>
</dbReference>
<dbReference type="InterPro" id="IPR020843">
    <property type="entry name" value="ER"/>
</dbReference>
<protein>
    <submittedName>
        <fullName evidence="2">NADPH:quinone reductase</fullName>
    </submittedName>
</protein>
<feature type="domain" description="Enoyl reductase (ER)" evidence="1">
    <location>
        <begin position="28"/>
        <end position="337"/>
    </location>
</feature>
<dbReference type="Gene3D" id="3.40.50.720">
    <property type="entry name" value="NAD(P)-binding Rossmann-like Domain"/>
    <property type="match status" value="1"/>
</dbReference>
<evidence type="ECO:0000259" key="1">
    <source>
        <dbReference type="SMART" id="SM00829"/>
    </source>
</evidence>
<dbReference type="PANTHER" id="PTHR43482:SF1">
    <property type="entry name" value="PROTEIN AST1-RELATED"/>
    <property type="match status" value="1"/>
</dbReference>
<sequence length="341" mass="36957">MATPATNDNNQQPQRPNTQHAALIREFGEPEVMIYQDGVDIPELQDDQVLVKVAYAGINPVDYKTRQGKGWGAENIQKQKFDNDQPAILGFDVSGTVVDSNSDEFAIGDRVAALTFTGGCYAQYVAVDTKMLAKVPENVTLEQAGALPCIGQTALQFVEFADIKEGEHVVINAPAGGVGHLLIQLLMDKVSRDDIKVTVICSPEKCAKLGELIDTDKLAGWIDYTKDEDFPDLQADVLLDLVGDDAGVRALSVLKSGARVNVLPTIWVDKLKEAGKEKNLEVSGYKAQRSGDDMARVLQLVADGQLTLKIQKIYPLSEVVAAHHELQKGDAFGKIVLAASE</sequence>
<reference evidence="2 3" key="1">
    <citation type="submission" date="2015-11" db="EMBL/GenBank/DDBJ databases">
        <title>Permanent draft genome of Psychrobacter piscatorii LQ58.</title>
        <authorList>
            <person name="Zhou M."/>
            <person name="Dong B."/>
            <person name="Liu Q."/>
        </authorList>
    </citation>
    <scope>NUCLEOTIDE SEQUENCE [LARGE SCALE GENOMIC DNA]</scope>
    <source>
        <strain evidence="2 3">LQ58</strain>
    </source>
</reference>
<dbReference type="AlphaFoldDB" id="A0A0T6DUN9"/>
<dbReference type="GO" id="GO:0016491">
    <property type="term" value="F:oxidoreductase activity"/>
    <property type="evidence" value="ECO:0007669"/>
    <property type="project" value="InterPro"/>
</dbReference>
<name>A0A0T6DUN9_9GAMM</name>
<organism evidence="2 3">
    <name type="scientific">Psychrobacter piscatorii</name>
    <dbReference type="NCBI Taxonomy" id="554343"/>
    <lineage>
        <taxon>Bacteria</taxon>
        <taxon>Pseudomonadati</taxon>
        <taxon>Pseudomonadota</taxon>
        <taxon>Gammaproteobacteria</taxon>
        <taxon>Moraxellales</taxon>
        <taxon>Moraxellaceae</taxon>
        <taxon>Psychrobacter</taxon>
    </lineage>
</organism>
<dbReference type="InterPro" id="IPR013154">
    <property type="entry name" value="ADH-like_N"/>
</dbReference>
<evidence type="ECO:0000313" key="3">
    <source>
        <dbReference type="Proteomes" id="UP000051202"/>
    </source>
</evidence>
<dbReference type="Pfam" id="PF08240">
    <property type="entry name" value="ADH_N"/>
    <property type="match status" value="1"/>
</dbReference>
<dbReference type="InterPro" id="IPR036291">
    <property type="entry name" value="NAD(P)-bd_dom_sf"/>
</dbReference>
<dbReference type="Gene3D" id="3.90.180.10">
    <property type="entry name" value="Medium-chain alcohol dehydrogenases, catalytic domain"/>
    <property type="match status" value="1"/>
</dbReference>
<dbReference type="Proteomes" id="UP000051202">
    <property type="component" value="Unassembled WGS sequence"/>
</dbReference>
<keyword evidence="3" id="KW-1185">Reference proteome</keyword>
<dbReference type="STRING" id="554343.AS194_03585"/>
<gene>
    <name evidence="2" type="ORF">AS194_03585</name>
</gene>
<dbReference type="SUPFAM" id="SSF50129">
    <property type="entry name" value="GroES-like"/>
    <property type="match status" value="1"/>
</dbReference>
<evidence type="ECO:0000313" key="2">
    <source>
        <dbReference type="EMBL" id="KRU23602.1"/>
    </source>
</evidence>
<dbReference type="SUPFAM" id="SSF51735">
    <property type="entry name" value="NAD(P)-binding Rossmann-fold domains"/>
    <property type="match status" value="1"/>
</dbReference>
<proteinExistence type="predicted"/>
<dbReference type="PANTHER" id="PTHR43482">
    <property type="entry name" value="PROTEIN AST1-RELATED"/>
    <property type="match status" value="1"/>
</dbReference>
<dbReference type="RefSeq" id="WP_058023590.1">
    <property type="nucleotide sequence ID" value="NZ_LNDJ01000002.1"/>
</dbReference>